<name>A0A2K8PFJ8_STRLA</name>
<dbReference type="GeneID" id="49383582"/>
<sequence length="169" mass="18040">MAAPPPLFPYVGPPGPAALVRPGVRGRAVRGPGDLEPLPGDPGEPCTYVVDREGVLRIAPRRSEHVVCAGGEPVRAAGEMGFLRGAAGPWTVDAVSNLSTGYCPDLTAWRAVAAALDRAGIHRPEGFTHAVVFRRCESCRACNVVREEWYVCALCDADLPARWNFGHGR</sequence>
<accession>A0A2K8PFJ8</accession>
<evidence type="ECO:0000313" key="2">
    <source>
        <dbReference type="Proteomes" id="UP000231791"/>
    </source>
</evidence>
<dbReference type="RefSeq" id="WP_030235945.1">
    <property type="nucleotide sequence ID" value="NZ_CP024985.1"/>
</dbReference>
<protein>
    <submittedName>
        <fullName evidence="1">Uncharacterized protein</fullName>
    </submittedName>
</protein>
<dbReference type="OrthoDB" id="189103at2"/>
<organism evidence="1 2">
    <name type="scientific">Streptomyces lavendulae subsp. lavendulae</name>
    <dbReference type="NCBI Taxonomy" id="58340"/>
    <lineage>
        <taxon>Bacteria</taxon>
        <taxon>Bacillati</taxon>
        <taxon>Actinomycetota</taxon>
        <taxon>Actinomycetes</taxon>
        <taxon>Kitasatosporales</taxon>
        <taxon>Streptomycetaceae</taxon>
        <taxon>Streptomyces</taxon>
    </lineage>
</organism>
<dbReference type="Proteomes" id="UP000231791">
    <property type="component" value="Chromosome"/>
</dbReference>
<evidence type="ECO:0000313" key="1">
    <source>
        <dbReference type="EMBL" id="ATZ24385.1"/>
    </source>
</evidence>
<dbReference type="AlphaFoldDB" id="A0A2K8PFJ8"/>
<dbReference type="KEGG" id="slx:SLAV_12630"/>
<reference evidence="1 2" key="1">
    <citation type="submission" date="2017-11" db="EMBL/GenBank/DDBJ databases">
        <title>Complete genome sequence of Streptomyces lavendulae subsp. lavendulae CCM 3239 (formerly 'Streptomyces aureofaciens CCM 3239'), the producer of the angucycline-type antibiotic auricin.</title>
        <authorList>
            <person name="Busche T."/>
            <person name="Novakova R."/>
            <person name="Al'Dilaimi A."/>
            <person name="Homerova D."/>
            <person name="Feckova L."/>
            <person name="Rezuchova B."/>
            <person name="Mingyar E."/>
            <person name="Csolleiova D."/>
            <person name="Bekeova C."/>
            <person name="Winkler A."/>
            <person name="Sevcikova B."/>
            <person name="Kalinowski J."/>
            <person name="Kormanec J."/>
            <person name="Ruckert C."/>
        </authorList>
    </citation>
    <scope>NUCLEOTIDE SEQUENCE [LARGE SCALE GENOMIC DNA]</scope>
    <source>
        <strain evidence="1 2">CCM 3239</strain>
    </source>
</reference>
<keyword evidence="2" id="KW-1185">Reference proteome</keyword>
<dbReference type="EMBL" id="CP024985">
    <property type="protein sequence ID" value="ATZ24385.1"/>
    <property type="molecule type" value="Genomic_DNA"/>
</dbReference>
<proteinExistence type="predicted"/>
<gene>
    <name evidence="1" type="ORF">SLAV_12630</name>
</gene>